<proteinExistence type="predicted"/>
<name>A0A071MB75_9BURK</name>
<dbReference type="EMBL" id="JJOA01000014">
    <property type="protein sequence ID" value="KEA58159.1"/>
    <property type="molecule type" value="Genomic_DNA"/>
</dbReference>
<gene>
    <name evidence="1" type="ORF">DT99_17505</name>
</gene>
<dbReference type="OrthoDB" id="9086880at2"/>
<protein>
    <submittedName>
        <fullName evidence="1">Phage tail protein</fullName>
    </submittedName>
</protein>
<organism evidence="1">
    <name type="scientific">Burkholderia cenocepacia</name>
    <dbReference type="NCBI Taxonomy" id="95486"/>
    <lineage>
        <taxon>Bacteria</taxon>
        <taxon>Pseudomonadati</taxon>
        <taxon>Pseudomonadota</taxon>
        <taxon>Betaproteobacteria</taxon>
        <taxon>Burkholderiales</taxon>
        <taxon>Burkholderiaceae</taxon>
        <taxon>Burkholderia</taxon>
        <taxon>Burkholderia cepacia complex</taxon>
    </lineage>
</organism>
<reference evidence="1" key="1">
    <citation type="submission" date="2014-04" db="EMBL/GenBank/DDBJ databases">
        <title>In planta biocontrol of soil-borne Fusarium wilt of banana through a plant endophytic bacterium, Burkholderia cenocepacia 869T2.</title>
        <authorList>
            <person name="Ho Y.-N."/>
            <person name="Chiang H.-M."/>
            <person name="Chao C.-P."/>
            <person name="Su C.-C."/>
            <person name="Hsu H.-F."/>
            <person name="Guo C.-T."/>
            <person name="Hsieh J.-L."/>
            <person name="Huang C.-C."/>
        </authorList>
    </citation>
    <scope>NUCLEOTIDE SEQUENCE [LARGE SCALE GENOMIC DNA]</scope>
    <source>
        <strain evidence="1">869T2</strain>
    </source>
</reference>
<dbReference type="AlphaFoldDB" id="A0A071MB75"/>
<comment type="caution">
    <text evidence="1">The sequence shown here is derived from an EMBL/GenBank/DDBJ whole genome shotgun (WGS) entry which is preliminary data.</text>
</comment>
<evidence type="ECO:0000313" key="1">
    <source>
        <dbReference type="EMBL" id="KEA58159.1"/>
    </source>
</evidence>
<accession>A0A071MB75</accession>
<sequence>MDLLKIEIDVRGALEALAGLPPAAMQAAWRRTLRKTGAWIRSQTAKEVSGATGIQQKLLRQRMYFFMRSLDTGKVWLGLNPLEAHRLGAVWRTKKGMRAGKSLFEGAWRKTKAQPDGAIYRRTGKARTPFEVVTVEWSQTGDPAFRRAARVCEVRLMTVLRQEVNYEIQKAANRAR</sequence>